<name>A0A9D4B061_9SAUR</name>
<proteinExistence type="predicted"/>
<organism evidence="1 2">
    <name type="scientific">Mauremys mutica</name>
    <name type="common">yellowpond turtle</name>
    <dbReference type="NCBI Taxonomy" id="74926"/>
    <lineage>
        <taxon>Eukaryota</taxon>
        <taxon>Metazoa</taxon>
        <taxon>Chordata</taxon>
        <taxon>Craniata</taxon>
        <taxon>Vertebrata</taxon>
        <taxon>Euteleostomi</taxon>
        <taxon>Archelosauria</taxon>
        <taxon>Testudinata</taxon>
        <taxon>Testudines</taxon>
        <taxon>Cryptodira</taxon>
        <taxon>Durocryptodira</taxon>
        <taxon>Testudinoidea</taxon>
        <taxon>Geoemydidae</taxon>
        <taxon>Geoemydinae</taxon>
        <taxon>Mauremys</taxon>
    </lineage>
</organism>
<comment type="caution">
    <text evidence="1">The sequence shown here is derived from an EMBL/GenBank/DDBJ whole genome shotgun (WGS) entry which is preliminary data.</text>
</comment>
<protein>
    <submittedName>
        <fullName evidence="1">Uncharacterized protein</fullName>
    </submittedName>
</protein>
<keyword evidence="2" id="KW-1185">Reference proteome</keyword>
<dbReference type="AlphaFoldDB" id="A0A9D4B061"/>
<gene>
    <name evidence="1" type="ORF">KIL84_004594</name>
</gene>
<dbReference type="EMBL" id="JAHDVG010000466">
    <property type="protein sequence ID" value="KAH1183102.1"/>
    <property type="molecule type" value="Genomic_DNA"/>
</dbReference>
<evidence type="ECO:0000313" key="1">
    <source>
        <dbReference type="EMBL" id="KAH1183102.1"/>
    </source>
</evidence>
<dbReference type="Proteomes" id="UP000827986">
    <property type="component" value="Unassembled WGS sequence"/>
</dbReference>
<accession>A0A9D4B061</accession>
<evidence type="ECO:0000313" key="2">
    <source>
        <dbReference type="Proteomes" id="UP000827986"/>
    </source>
</evidence>
<reference evidence="1" key="1">
    <citation type="submission" date="2021-09" db="EMBL/GenBank/DDBJ databases">
        <title>The genome of Mauremys mutica provides insights into the evolution of semi-aquatic lifestyle.</title>
        <authorList>
            <person name="Gong S."/>
            <person name="Gao Y."/>
        </authorList>
    </citation>
    <scope>NUCLEOTIDE SEQUENCE</scope>
    <source>
        <strain evidence="1">MM-2020</strain>
        <tissue evidence="1">Muscle</tissue>
    </source>
</reference>
<sequence length="115" mass="13173">MLLFYKLCSFLGSMPYCLNLYLFLTYRLHLPPYSQRSSWTKGQKERILDVMQKQTALLENTLEISSQPAPQPSRLLQPVENTGYRESPFAPPKAGPACTIPPTKTKRTISNYTFL</sequence>